<protein>
    <recommendedName>
        <fullName evidence="2">Tf2-1-like SH3-like domain-containing protein</fullName>
    </recommendedName>
</protein>
<feature type="domain" description="Tf2-1-like SH3-like" evidence="2">
    <location>
        <begin position="519"/>
        <end position="555"/>
    </location>
</feature>
<evidence type="ECO:0000313" key="4">
    <source>
        <dbReference type="Proteomes" id="UP001567538"/>
    </source>
</evidence>
<dbReference type="EMBL" id="JBEAFC010000011">
    <property type="protein sequence ID" value="KAL1536695.1"/>
    <property type="molecule type" value="Genomic_DNA"/>
</dbReference>
<dbReference type="InterPro" id="IPR056924">
    <property type="entry name" value="SH3_Tf2-1"/>
</dbReference>
<feature type="region of interest" description="Disordered" evidence="1">
    <location>
        <begin position="554"/>
        <end position="593"/>
    </location>
</feature>
<dbReference type="Pfam" id="PF24626">
    <property type="entry name" value="SH3_Tf2-1"/>
    <property type="match status" value="1"/>
</dbReference>
<feature type="region of interest" description="Disordered" evidence="1">
    <location>
        <begin position="145"/>
        <end position="168"/>
    </location>
</feature>
<proteinExistence type="predicted"/>
<dbReference type="AlphaFoldDB" id="A0ABD1FXY6"/>
<evidence type="ECO:0000256" key="1">
    <source>
        <dbReference type="SAM" id="MobiDB-lite"/>
    </source>
</evidence>
<dbReference type="PANTHER" id="PTHR35046">
    <property type="entry name" value="ZINC KNUCKLE (CCHC-TYPE) FAMILY PROTEIN"/>
    <property type="match status" value="1"/>
</dbReference>
<dbReference type="SUPFAM" id="SSF56672">
    <property type="entry name" value="DNA/RNA polymerases"/>
    <property type="match status" value="1"/>
</dbReference>
<dbReference type="CDD" id="cd00303">
    <property type="entry name" value="retropepsin_like"/>
    <property type="match status" value="1"/>
</dbReference>
<evidence type="ECO:0000259" key="2">
    <source>
        <dbReference type="Pfam" id="PF24626"/>
    </source>
</evidence>
<dbReference type="Proteomes" id="UP001567538">
    <property type="component" value="Unassembled WGS sequence"/>
</dbReference>
<dbReference type="InterPro" id="IPR043128">
    <property type="entry name" value="Rev_trsase/Diguanyl_cyclase"/>
</dbReference>
<dbReference type="PANTHER" id="PTHR35046:SF9">
    <property type="entry name" value="RNA-DIRECTED DNA POLYMERASE"/>
    <property type="match status" value="1"/>
</dbReference>
<dbReference type="Gene3D" id="3.30.70.270">
    <property type="match status" value="1"/>
</dbReference>
<keyword evidence="4" id="KW-1185">Reference proteome</keyword>
<accession>A0ABD1FXY6</accession>
<evidence type="ECO:0000313" key="3">
    <source>
        <dbReference type="EMBL" id="KAL1536695.1"/>
    </source>
</evidence>
<gene>
    <name evidence="3" type="ORF">AAHA92_29300</name>
</gene>
<organism evidence="3 4">
    <name type="scientific">Salvia divinorum</name>
    <name type="common">Maria pastora</name>
    <name type="synonym">Diviner's sage</name>
    <dbReference type="NCBI Taxonomy" id="28513"/>
    <lineage>
        <taxon>Eukaryota</taxon>
        <taxon>Viridiplantae</taxon>
        <taxon>Streptophyta</taxon>
        <taxon>Embryophyta</taxon>
        <taxon>Tracheophyta</taxon>
        <taxon>Spermatophyta</taxon>
        <taxon>Magnoliopsida</taxon>
        <taxon>eudicotyledons</taxon>
        <taxon>Gunneridae</taxon>
        <taxon>Pentapetalae</taxon>
        <taxon>asterids</taxon>
        <taxon>lamiids</taxon>
        <taxon>Lamiales</taxon>
        <taxon>Lamiaceae</taxon>
        <taxon>Nepetoideae</taxon>
        <taxon>Mentheae</taxon>
        <taxon>Salviinae</taxon>
        <taxon>Salvia</taxon>
        <taxon>Salvia subgen. Calosphace</taxon>
    </lineage>
</organism>
<dbReference type="Gene3D" id="2.40.70.10">
    <property type="entry name" value="Acid Proteases"/>
    <property type="match status" value="1"/>
</dbReference>
<feature type="compositionally biased region" description="Basic and acidic residues" evidence="1">
    <location>
        <begin position="563"/>
        <end position="578"/>
    </location>
</feature>
<comment type="caution">
    <text evidence="3">The sequence shown here is derived from an EMBL/GenBank/DDBJ whole genome shotgun (WGS) entry which is preliminary data.</text>
</comment>
<dbReference type="Gene3D" id="3.10.10.10">
    <property type="entry name" value="HIV Type 1 Reverse Transcriptase, subunit A, domain 1"/>
    <property type="match status" value="1"/>
</dbReference>
<dbReference type="InterPro" id="IPR021109">
    <property type="entry name" value="Peptidase_aspartic_dom_sf"/>
</dbReference>
<dbReference type="InterPro" id="IPR043502">
    <property type="entry name" value="DNA/RNA_pol_sf"/>
</dbReference>
<reference evidence="3 4" key="1">
    <citation type="submission" date="2024-06" db="EMBL/GenBank/DDBJ databases">
        <title>A chromosome level genome sequence of Diviner's sage (Salvia divinorum).</title>
        <authorList>
            <person name="Ford S.A."/>
            <person name="Ro D.-K."/>
            <person name="Ness R.W."/>
            <person name="Phillips M.A."/>
        </authorList>
    </citation>
    <scope>NUCLEOTIDE SEQUENCE [LARGE SCALE GENOMIC DNA]</scope>
    <source>
        <strain evidence="3">SAF-2024a</strain>
        <tissue evidence="3">Leaf</tissue>
    </source>
</reference>
<name>A0ABD1FXY6_SALDI</name>
<sequence>MRRRMMARLEEVPTWEELRRLMKETFVPRSYFLKLRGELQDLRQWARSHKVQVEALREITLGEVLEFAETFERQSKEVTLSKTRLASSQAGRGASTNKWSTPIKRVEGTSTMQGRTPYKASASPQTTLATITMEIMVIGQDGSVYSEDEEGKEKKEADTSCNYEFSSEEEEDEEMKTLVVLRMLNVLPNLEEHREQQCNIFHMKCKMGAKTCLVIIDGGSCANEVSDQLVEKLGLKVVKHSHPYKLQWLGDAGELRVESQCKMSLNLGEWEDEVLCDIISMTAYHALLGRPWEYDRKVYKNGHINEYFHMLNGMKLTLRPLTPKEVYEASQHLQRERERDKEKRLLSESFQDVFPEKLPNGFPPIRSIEHQINFVLGSTLPNRAAYKANPKKMQELQRQVEGLLAKGLVRESLSPCAVPVILVPKKDVIFLGFVVGRDGVRVDEEKIQVIKDWPTPKNVSEVRSFHGLASFYRRYKKGKENVVADTLSRKPFESMHEDVIKVSEAMCARKHVLTICVSKFVGNAKGKLTPRGDGPFLVLERINGNAYVIDLPAESDLRTNPSQERENDTNPLKWEGRPMTRSMARRAQENLSD</sequence>